<reference evidence="2 3" key="1">
    <citation type="submission" date="2015-02" db="EMBL/GenBank/DDBJ databases">
        <title>Genome Sequencing of Rickettsiales.</title>
        <authorList>
            <person name="Daugherty S.C."/>
            <person name="Su Q."/>
            <person name="Abolude K."/>
            <person name="Beier-Sexton M."/>
            <person name="Carlyon J.A."/>
            <person name="Carter R."/>
            <person name="Day N.P."/>
            <person name="Dumler S.J."/>
            <person name="Dyachenko V."/>
            <person name="Godinez A."/>
            <person name="Kurtti T.J."/>
            <person name="Lichay M."/>
            <person name="Mullins K.E."/>
            <person name="Ott S."/>
            <person name="Pappas-Brown V."/>
            <person name="Paris D.H."/>
            <person name="Patel P."/>
            <person name="Richards A.L."/>
            <person name="Sadzewicz L."/>
            <person name="Sears K."/>
            <person name="Seidman D."/>
            <person name="Sengamalay N."/>
            <person name="Stenos J."/>
            <person name="Tallon L.J."/>
            <person name="Vincent G."/>
            <person name="Fraser C.M."/>
            <person name="Munderloh U."/>
            <person name="Dunning-Hotopp J.C."/>
        </authorList>
    </citation>
    <scope>NUCLEOTIDE SEQUENCE [LARGE SCALE GENOMIC DNA]</scope>
    <source>
        <strain evidence="2 3">Fuller</strain>
    </source>
</reference>
<dbReference type="Gene3D" id="2.60.40.1470">
    <property type="entry name" value="ApaG domain"/>
    <property type="match status" value="1"/>
</dbReference>
<sequence>MNVEDYKFDGFYALTEDVLVTVSPTFYPEASNRLRSIYVWLYKVRIKNLRQHPVQLLSRYWKIYDSNSILEEVEGEGVIGQKPVLDHMEVFEYISQTRLFTSSGLMKGTYTMLDKESEKEFKVVIPTFSLDIDLLNLKFKN</sequence>
<keyword evidence="3" id="KW-1185">Reference proteome</keyword>
<dbReference type="InterPro" id="IPR007474">
    <property type="entry name" value="ApaG_domain"/>
</dbReference>
<dbReference type="PROSITE" id="PS51087">
    <property type="entry name" value="APAG"/>
    <property type="match status" value="1"/>
</dbReference>
<dbReference type="SUPFAM" id="SSF110069">
    <property type="entry name" value="ApaG-like"/>
    <property type="match status" value="1"/>
</dbReference>
<dbReference type="GO" id="GO:0070987">
    <property type="term" value="P:error-free translesion synthesis"/>
    <property type="evidence" value="ECO:0007669"/>
    <property type="project" value="TreeGrafter"/>
</dbReference>
<dbReference type="EMBL" id="LANP01000014">
    <property type="protein sequence ID" value="KJV56011.1"/>
    <property type="molecule type" value="Genomic_DNA"/>
</dbReference>
<comment type="caution">
    <text evidence="2">The sequence shown here is derived from an EMBL/GenBank/DDBJ whole genome shotgun (WGS) entry which is preliminary data.</text>
</comment>
<protein>
    <recommendedName>
        <fullName evidence="1">ApaG domain-containing protein</fullName>
    </recommendedName>
</protein>
<evidence type="ECO:0000313" key="3">
    <source>
        <dbReference type="Proteomes" id="UP000033616"/>
    </source>
</evidence>
<dbReference type="InterPro" id="IPR036767">
    <property type="entry name" value="ApaG_sf"/>
</dbReference>
<dbReference type="PANTHER" id="PTHR14289:SF16">
    <property type="entry name" value="POLYMERASE DELTA-INTERACTING PROTEIN 2"/>
    <property type="match status" value="1"/>
</dbReference>
<organism evidence="2 3">
    <name type="scientific">Orientia chuto str. Dubai</name>
    <dbReference type="NCBI Taxonomy" id="1359168"/>
    <lineage>
        <taxon>Bacteria</taxon>
        <taxon>Pseudomonadati</taxon>
        <taxon>Pseudomonadota</taxon>
        <taxon>Alphaproteobacteria</taxon>
        <taxon>Rickettsiales</taxon>
        <taxon>Rickettsiaceae</taxon>
        <taxon>Rickettsieae</taxon>
        <taxon>Orientia</taxon>
    </lineage>
</organism>
<evidence type="ECO:0000313" key="2">
    <source>
        <dbReference type="EMBL" id="KJV56011.1"/>
    </source>
</evidence>
<name>A0A0F3MK24_9RICK</name>
<gene>
    <name evidence="2" type="ORF">OCHUTO_0628</name>
</gene>
<dbReference type="Proteomes" id="UP000033616">
    <property type="component" value="Unassembled WGS sequence"/>
</dbReference>
<dbReference type="PATRIC" id="fig|1359168.3.peg.232"/>
<accession>A0A0F3MK24</accession>
<dbReference type="PANTHER" id="PTHR14289">
    <property type="entry name" value="F-BOX ONLY PROTEIN 3"/>
    <property type="match status" value="1"/>
</dbReference>
<proteinExistence type="predicted"/>
<evidence type="ECO:0000259" key="1">
    <source>
        <dbReference type="PROSITE" id="PS51087"/>
    </source>
</evidence>
<dbReference type="STRING" id="1359168.OCHUTO_0628"/>
<dbReference type="RefSeq" id="WP_045797300.1">
    <property type="nucleotide sequence ID" value="NZ_LANP01000014.1"/>
</dbReference>
<dbReference type="AlphaFoldDB" id="A0A0F3MK24"/>
<dbReference type="Pfam" id="PF04379">
    <property type="entry name" value="DUF525"/>
    <property type="match status" value="1"/>
</dbReference>
<feature type="domain" description="ApaG" evidence="1">
    <location>
        <begin position="12"/>
        <end position="137"/>
    </location>
</feature>
<dbReference type="OrthoDB" id="9795226at2"/>
<dbReference type="NCBIfam" id="NF003967">
    <property type="entry name" value="PRK05461.1"/>
    <property type="match status" value="1"/>
</dbReference>